<dbReference type="STRING" id="33097.A0A150GWF4"/>
<dbReference type="InterPro" id="IPR003877">
    <property type="entry name" value="SPRY_dom"/>
</dbReference>
<feature type="domain" description="CTLH" evidence="3">
    <location>
        <begin position="174"/>
        <end position="234"/>
    </location>
</feature>
<dbReference type="PROSITE" id="PS50188">
    <property type="entry name" value="B302_SPRY"/>
    <property type="match status" value="1"/>
</dbReference>
<protein>
    <recommendedName>
        <fullName evidence="6">B30.2/SPRY domain-containing protein</fullName>
    </recommendedName>
</protein>
<feature type="compositionally biased region" description="Low complexity" evidence="1">
    <location>
        <begin position="321"/>
        <end position="331"/>
    </location>
</feature>
<dbReference type="PANTHER" id="PTHR12864">
    <property type="entry name" value="RAN BINDING PROTEIN 9-RELATED"/>
    <property type="match status" value="1"/>
</dbReference>
<dbReference type="InterPro" id="IPR006595">
    <property type="entry name" value="CTLH_C"/>
</dbReference>
<evidence type="ECO:0000259" key="3">
    <source>
        <dbReference type="PROSITE" id="PS50897"/>
    </source>
</evidence>
<dbReference type="EMBL" id="LSYV01000006">
    <property type="protein sequence ID" value="KXZ54134.1"/>
    <property type="molecule type" value="Genomic_DNA"/>
</dbReference>
<dbReference type="PROSITE" id="PS50897">
    <property type="entry name" value="CTLH"/>
    <property type="match status" value="1"/>
</dbReference>
<dbReference type="PROSITE" id="PS50896">
    <property type="entry name" value="LISH"/>
    <property type="match status" value="1"/>
</dbReference>
<dbReference type="InterPro" id="IPR043136">
    <property type="entry name" value="B30.2/SPRY_sf"/>
</dbReference>
<dbReference type="InterPro" id="IPR013320">
    <property type="entry name" value="ConA-like_dom_sf"/>
</dbReference>
<dbReference type="AlphaFoldDB" id="A0A150GWF4"/>
<dbReference type="Pfam" id="PF00622">
    <property type="entry name" value="SPRY"/>
    <property type="match status" value="1"/>
</dbReference>
<feature type="domain" description="B30.2/SPRY" evidence="2">
    <location>
        <begin position="1"/>
        <end position="94"/>
    </location>
</feature>
<gene>
    <name evidence="4" type="ORF">GPECTOR_5g234</name>
</gene>
<name>A0A150GWF4_GONPE</name>
<dbReference type="SUPFAM" id="SSF49899">
    <property type="entry name" value="Concanavalin A-like lectins/glucanases"/>
    <property type="match status" value="1"/>
</dbReference>
<comment type="caution">
    <text evidence="4">The sequence shown here is derived from an EMBL/GenBank/DDBJ whole genome shotgun (WGS) entry which is preliminary data.</text>
</comment>
<dbReference type="InterPro" id="IPR024964">
    <property type="entry name" value="CTLH/CRA"/>
</dbReference>
<feature type="region of interest" description="Disordered" evidence="1">
    <location>
        <begin position="305"/>
        <end position="342"/>
    </location>
</feature>
<dbReference type="Gene3D" id="2.60.120.920">
    <property type="match status" value="1"/>
</dbReference>
<evidence type="ECO:0000313" key="5">
    <source>
        <dbReference type="Proteomes" id="UP000075714"/>
    </source>
</evidence>
<dbReference type="Pfam" id="PF10607">
    <property type="entry name" value="CTLH"/>
    <property type="match status" value="1"/>
</dbReference>
<dbReference type="SMART" id="SM00757">
    <property type="entry name" value="CRA"/>
    <property type="match status" value="1"/>
</dbReference>
<dbReference type="OrthoDB" id="25503at2759"/>
<evidence type="ECO:0000313" key="4">
    <source>
        <dbReference type="EMBL" id="KXZ54134.1"/>
    </source>
</evidence>
<dbReference type="InterPro" id="IPR013144">
    <property type="entry name" value="CRA_dom"/>
</dbReference>
<keyword evidence="5" id="KW-1185">Reference proteome</keyword>
<proteinExistence type="predicted"/>
<dbReference type="SMART" id="SM00449">
    <property type="entry name" value="SPRY"/>
    <property type="match status" value="1"/>
</dbReference>
<evidence type="ECO:0000259" key="2">
    <source>
        <dbReference type="PROSITE" id="PS50188"/>
    </source>
</evidence>
<evidence type="ECO:0008006" key="6">
    <source>
        <dbReference type="Google" id="ProtNLM"/>
    </source>
</evidence>
<organism evidence="4 5">
    <name type="scientific">Gonium pectorale</name>
    <name type="common">Green alga</name>
    <dbReference type="NCBI Taxonomy" id="33097"/>
    <lineage>
        <taxon>Eukaryota</taxon>
        <taxon>Viridiplantae</taxon>
        <taxon>Chlorophyta</taxon>
        <taxon>core chlorophytes</taxon>
        <taxon>Chlorophyceae</taxon>
        <taxon>CS clade</taxon>
        <taxon>Chlamydomonadales</taxon>
        <taxon>Volvocaceae</taxon>
        <taxon>Gonium</taxon>
    </lineage>
</organism>
<dbReference type="Proteomes" id="UP000075714">
    <property type="component" value="Unassembled WGS sequence"/>
</dbReference>
<dbReference type="InterPro" id="IPR001870">
    <property type="entry name" value="B30.2/SPRY"/>
</dbReference>
<evidence type="ECO:0000256" key="1">
    <source>
        <dbReference type="SAM" id="MobiDB-lite"/>
    </source>
</evidence>
<reference evidence="5" key="1">
    <citation type="journal article" date="2016" name="Nat. Commun.">
        <title>The Gonium pectorale genome demonstrates co-option of cell cycle regulation during the evolution of multicellularity.</title>
        <authorList>
            <person name="Hanschen E.R."/>
            <person name="Marriage T.N."/>
            <person name="Ferris P.J."/>
            <person name="Hamaji T."/>
            <person name="Toyoda A."/>
            <person name="Fujiyama A."/>
            <person name="Neme R."/>
            <person name="Noguchi H."/>
            <person name="Minakuchi Y."/>
            <person name="Suzuki M."/>
            <person name="Kawai-Toyooka H."/>
            <person name="Smith D.R."/>
            <person name="Sparks H."/>
            <person name="Anderson J."/>
            <person name="Bakaric R."/>
            <person name="Luria V."/>
            <person name="Karger A."/>
            <person name="Kirschner M.W."/>
            <person name="Durand P.M."/>
            <person name="Michod R.E."/>
            <person name="Nozaki H."/>
            <person name="Olson B.J."/>
        </authorList>
    </citation>
    <scope>NUCLEOTIDE SEQUENCE [LARGE SCALE GENOMIC DNA]</scope>
    <source>
        <strain evidence="5">NIES-2863</strain>
    </source>
</reference>
<accession>A0A150GWF4</accession>
<sequence>MWNVRRWEDGSYAYHGDDGKKFLGNGMGEPYGPTFGTGDTVGAGIHMGRQELFFTKNGSKLKPAHRPVRTGLYPTIGLHSKGELVQVNFGAKPFVFDLEGMLAEEKAAQRAAIESLPVSPGVSHQLVRQYLLHHGYQDTLAAFDEAAGLAEQAQAASGSRSSATTAEAAVAAASLPLRARIRRAIVSGDVDGALALLASHSPALLADAARFGDVHFQLACQKYIEHVRAGRVQEAVLFAQGSLAALRGPSSAAVAARLRDVVALVAYQQPETSPLAHLMGQAQREALADEVNAAVLDVLTRGTEPVGSRAVDSGSAGGAAAGLEPSSSCGAEGEGMGEEGRSGVDAAALLRPSLAGPHAAAAGEGGARPVSQVESLLRQLVAVQTTLHEVNGGQGGMFLLREHMLGPGT</sequence>
<dbReference type="SMART" id="SM00668">
    <property type="entry name" value="CTLH"/>
    <property type="match status" value="1"/>
</dbReference>
<dbReference type="InterPro" id="IPR006594">
    <property type="entry name" value="LisH"/>
</dbReference>
<dbReference type="InterPro" id="IPR050618">
    <property type="entry name" value="Ubq-SigPath_Reg"/>
</dbReference>